<dbReference type="Gene3D" id="3.30.160.60">
    <property type="entry name" value="Classic Zinc Finger"/>
    <property type="match status" value="1"/>
</dbReference>
<dbReference type="STRING" id="5098.A0A507QFZ9"/>
<evidence type="ECO:0000313" key="4">
    <source>
        <dbReference type="EMBL" id="TQB67438.1"/>
    </source>
</evidence>
<evidence type="ECO:0000256" key="1">
    <source>
        <dbReference type="PROSITE-ProRule" id="PRU00042"/>
    </source>
</evidence>
<dbReference type="GO" id="GO:0008270">
    <property type="term" value="F:zinc ion binding"/>
    <property type="evidence" value="ECO:0007669"/>
    <property type="project" value="UniProtKB-KW"/>
</dbReference>
<dbReference type="AlphaFoldDB" id="A0A507QFZ9"/>
<name>A0A507QFZ9_MONPU</name>
<keyword evidence="1" id="KW-0862">Zinc</keyword>
<feature type="compositionally biased region" description="Basic and acidic residues" evidence="2">
    <location>
        <begin position="1"/>
        <end position="10"/>
    </location>
</feature>
<dbReference type="InterPro" id="IPR036236">
    <property type="entry name" value="Znf_C2H2_sf"/>
</dbReference>
<gene>
    <name evidence="4" type="ORF">MPDQ_005811</name>
</gene>
<dbReference type="EMBL" id="VIFY01000430">
    <property type="protein sequence ID" value="TQB67438.1"/>
    <property type="molecule type" value="Genomic_DNA"/>
</dbReference>
<dbReference type="PROSITE" id="PS50157">
    <property type="entry name" value="ZINC_FINGER_C2H2_2"/>
    <property type="match status" value="1"/>
</dbReference>
<evidence type="ECO:0000313" key="5">
    <source>
        <dbReference type="Proteomes" id="UP000319663"/>
    </source>
</evidence>
<dbReference type="InterPro" id="IPR013087">
    <property type="entry name" value="Znf_C2H2_type"/>
</dbReference>
<organism evidence="4 5">
    <name type="scientific">Monascus purpureus</name>
    <name type="common">Red mold</name>
    <name type="synonym">Monascus anka</name>
    <dbReference type="NCBI Taxonomy" id="5098"/>
    <lineage>
        <taxon>Eukaryota</taxon>
        <taxon>Fungi</taxon>
        <taxon>Dikarya</taxon>
        <taxon>Ascomycota</taxon>
        <taxon>Pezizomycotina</taxon>
        <taxon>Eurotiomycetes</taxon>
        <taxon>Eurotiomycetidae</taxon>
        <taxon>Eurotiales</taxon>
        <taxon>Aspergillaceae</taxon>
        <taxon>Monascus</taxon>
    </lineage>
</organism>
<keyword evidence="1" id="KW-0479">Metal-binding</keyword>
<proteinExistence type="predicted"/>
<sequence length="87" mass="9848">MEDEKISPDKPKKKTTNAQRKSLTCKYCGRPFARLEHLQRHLRTRCIRKRNPSPVIIAPNHSQGGKTGPNTASNLQSTLANLRKLSQ</sequence>
<feature type="region of interest" description="Disordered" evidence="2">
    <location>
        <begin position="53"/>
        <end position="74"/>
    </location>
</feature>
<dbReference type="Proteomes" id="UP000319663">
    <property type="component" value="Unassembled WGS sequence"/>
</dbReference>
<reference evidence="4 5" key="1">
    <citation type="submission" date="2019-06" db="EMBL/GenBank/DDBJ databases">
        <title>Wine fermentation using esterase from Monascus purpureus.</title>
        <authorList>
            <person name="Geng C."/>
            <person name="Zhang Y."/>
        </authorList>
    </citation>
    <scope>NUCLEOTIDE SEQUENCE [LARGE SCALE GENOMIC DNA]</scope>
    <source>
        <strain evidence="4">HQ1</strain>
    </source>
</reference>
<dbReference type="Pfam" id="PF00096">
    <property type="entry name" value="zf-C2H2"/>
    <property type="match status" value="1"/>
</dbReference>
<protein>
    <recommendedName>
        <fullName evidence="3">C2H2-type domain-containing protein</fullName>
    </recommendedName>
</protein>
<feature type="compositionally biased region" description="Polar residues" evidence="2">
    <location>
        <begin position="60"/>
        <end position="74"/>
    </location>
</feature>
<keyword evidence="1" id="KW-0863">Zinc-finger</keyword>
<feature type="domain" description="C2H2-type" evidence="3">
    <location>
        <begin position="23"/>
        <end position="50"/>
    </location>
</feature>
<evidence type="ECO:0000256" key="2">
    <source>
        <dbReference type="SAM" id="MobiDB-lite"/>
    </source>
</evidence>
<feature type="region of interest" description="Disordered" evidence="2">
    <location>
        <begin position="1"/>
        <end position="21"/>
    </location>
</feature>
<keyword evidence="5" id="KW-1185">Reference proteome</keyword>
<dbReference type="SUPFAM" id="SSF57667">
    <property type="entry name" value="beta-beta-alpha zinc fingers"/>
    <property type="match status" value="1"/>
</dbReference>
<evidence type="ECO:0000259" key="3">
    <source>
        <dbReference type="PROSITE" id="PS50157"/>
    </source>
</evidence>
<accession>A0A507QFZ9</accession>
<comment type="caution">
    <text evidence="4">The sequence shown here is derived from an EMBL/GenBank/DDBJ whole genome shotgun (WGS) entry which is preliminary data.</text>
</comment>